<feature type="non-terminal residue" evidence="2">
    <location>
        <position position="1"/>
    </location>
</feature>
<comment type="caution">
    <text evidence="2">The sequence shown here is derived from an EMBL/GenBank/DDBJ whole genome shotgun (WGS) entry which is preliminary data.</text>
</comment>
<dbReference type="Gene3D" id="2.60.120.920">
    <property type="match status" value="1"/>
</dbReference>
<dbReference type="InterPro" id="IPR050143">
    <property type="entry name" value="TRIM/RBCC"/>
</dbReference>
<dbReference type="InterPro" id="IPR003877">
    <property type="entry name" value="SPRY_dom"/>
</dbReference>
<evidence type="ECO:0000313" key="3">
    <source>
        <dbReference type="Proteomes" id="UP000531559"/>
    </source>
</evidence>
<dbReference type="OrthoDB" id="9049620at2759"/>
<keyword evidence="3" id="KW-1185">Reference proteome</keyword>
<evidence type="ECO:0000313" key="2">
    <source>
        <dbReference type="EMBL" id="NXA57212.1"/>
    </source>
</evidence>
<dbReference type="SUPFAM" id="SSF49899">
    <property type="entry name" value="Concanavalin A-like lectins/glucanases"/>
    <property type="match status" value="1"/>
</dbReference>
<gene>
    <name evidence="2" type="primary">Btn1a1_0</name>
    <name evidence="2" type="ORF">NOTJUL_R14807</name>
</gene>
<organism evidence="2 3">
    <name type="scientific">Nothocercus julius</name>
    <dbReference type="NCBI Taxonomy" id="2585813"/>
    <lineage>
        <taxon>Eukaryota</taxon>
        <taxon>Metazoa</taxon>
        <taxon>Chordata</taxon>
        <taxon>Craniata</taxon>
        <taxon>Vertebrata</taxon>
        <taxon>Euteleostomi</taxon>
        <taxon>Archelosauria</taxon>
        <taxon>Archosauria</taxon>
        <taxon>Dinosauria</taxon>
        <taxon>Saurischia</taxon>
        <taxon>Theropoda</taxon>
        <taxon>Coelurosauria</taxon>
        <taxon>Aves</taxon>
        <taxon>Palaeognathae</taxon>
        <taxon>Tinamiformes</taxon>
        <taxon>Tinamidae</taxon>
        <taxon>Nothocercus</taxon>
    </lineage>
</organism>
<reference evidence="2 3" key="1">
    <citation type="submission" date="2019-09" db="EMBL/GenBank/DDBJ databases">
        <title>Bird 10,000 Genomes (B10K) Project - Family phase.</title>
        <authorList>
            <person name="Zhang G."/>
        </authorList>
    </citation>
    <scope>NUCLEOTIDE SEQUENCE [LARGE SCALE GENOMIC DNA]</scope>
    <source>
        <strain evidence="2">B10K-MSB-01</strain>
    </source>
</reference>
<dbReference type="Pfam" id="PF00622">
    <property type="entry name" value="SPRY"/>
    <property type="match status" value="1"/>
</dbReference>
<sequence>EVGDKRRWAVGVASQIWWTKMTYPSPEKGIWGVRQWKGKFEALTDTRTPLSFSPIPKRIWVVLDCTGRQVTFVNADNGAEIY</sequence>
<name>A0A7K7WV26_9AVES</name>
<dbReference type="PANTHER" id="PTHR24103">
    <property type="entry name" value="E3 UBIQUITIN-PROTEIN LIGASE TRIM"/>
    <property type="match status" value="1"/>
</dbReference>
<dbReference type="PROSITE" id="PS50188">
    <property type="entry name" value="B302_SPRY"/>
    <property type="match status" value="1"/>
</dbReference>
<dbReference type="InterPro" id="IPR043136">
    <property type="entry name" value="B30.2/SPRY_sf"/>
</dbReference>
<dbReference type="InterPro" id="IPR013320">
    <property type="entry name" value="ConA-like_dom_sf"/>
</dbReference>
<proteinExistence type="predicted"/>
<accession>A0A7K7WV26</accession>
<dbReference type="EMBL" id="VZSV01000503">
    <property type="protein sequence ID" value="NXA57212.1"/>
    <property type="molecule type" value="Genomic_DNA"/>
</dbReference>
<dbReference type="Proteomes" id="UP000531559">
    <property type="component" value="Unassembled WGS sequence"/>
</dbReference>
<protein>
    <submittedName>
        <fullName evidence="2">BT1A1 protein</fullName>
    </submittedName>
</protein>
<feature type="non-terminal residue" evidence="2">
    <location>
        <position position="82"/>
    </location>
</feature>
<dbReference type="AlphaFoldDB" id="A0A7K7WV26"/>
<evidence type="ECO:0000259" key="1">
    <source>
        <dbReference type="PROSITE" id="PS50188"/>
    </source>
</evidence>
<feature type="domain" description="B30.2/SPRY" evidence="1">
    <location>
        <begin position="1"/>
        <end position="82"/>
    </location>
</feature>
<dbReference type="InterPro" id="IPR001870">
    <property type="entry name" value="B30.2/SPRY"/>
</dbReference>